<protein>
    <submittedName>
        <fullName evidence="2">Uncharacterized protein</fullName>
    </submittedName>
</protein>
<dbReference type="STRING" id="649349.Lbys_2388"/>
<dbReference type="HOGENOM" id="CLU_1159926_0_0_10"/>
<evidence type="ECO:0000313" key="2">
    <source>
        <dbReference type="EMBL" id="ADQ18064.1"/>
    </source>
</evidence>
<sequence>MEEKWIKKLKELEITPSERAHQLFLSKLEESAPKKAGYWKYFATAASVVMALGFLYYMQNHQEVLQHNTTAVLPKTPEKSEIITPVAPVEEEINLPPVVKTPTLAAVHQTETFTYEEEIIAPKINQTVLREEVALKELNPEISYRYHSTNLRDFTIVDALVPLEIEREEVQLTQMDVPEPKPLLAKVVKEIQYVKQGEKPDLDRAGIKPAATLMAKNGLLANESRQIKEGVQRFKELFR</sequence>
<proteinExistence type="predicted"/>
<dbReference type="Proteomes" id="UP000007435">
    <property type="component" value="Chromosome"/>
</dbReference>
<keyword evidence="1" id="KW-1133">Transmembrane helix</keyword>
<dbReference type="RefSeq" id="WP_013409105.1">
    <property type="nucleotide sequence ID" value="NC_014655.1"/>
</dbReference>
<keyword evidence="1" id="KW-0812">Transmembrane</keyword>
<keyword evidence="3" id="KW-1185">Reference proteome</keyword>
<feature type="transmembrane region" description="Helical" evidence="1">
    <location>
        <begin position="38"/>
        <end position="58"/>
    </location>
</feature>
<name>E4RX25_LEAB4</name>
<organism evidence="2 3">
    <name type="scientific">Leadbetterella byssophila (strain DSM 17132 / JCM 16389 / KACC 11308 / NBRC 106382 / 4M15)</name>
    <dbReference type="NCBI Taxonomy" id="649349"/>
    <lineage>
        <taxon>Bacteria</taxon>
        <taxon>Pseudomonadati</taxon>
        <taxon>Bacteroidota</taxon>
        <taxon>Cytophagia</taxon>
        <taxon>Cytophagales</taxon>
        <taxon>Leadbetterellaceae</taxon>
        <taxon>Leadbetterella</taxon>
    </lineage>
</organism>
<dbReference type="EMBL" id="CP002305">
    <property type="protein sequence ID" value="ADQ18064.1"/>
    <property type="molecule type" value="Genomic_DNA"/>
</dbReference>
<accession>E4RX25</accession>
<dbReference type="AlphaFoldDB" id="E4RX25"/>
<evidence type="ECO:0000256" key="1">
    <source>
        <dbReference type="SAM" id="Phobius"/>
    </source>
</evidence>
<gene>
    <name evidence="2" type="ordered locus">Lbys_2388</name>
</gene>
<reference evidence="2 3" key="2">
    <citation type="journal article" date="2011" name="Stand. Genomic Sci.">
        <title>Complete genome sequence of Leadbetterella byssophila type strain (4M15).</title>
        <authorList>
            <person name="Abt B."/>
            <person name="Teshima H."/>
            <person name="Lucas S."/>
            <person name="Lapidus A."/>
            <person name="Del Rio T.G."/>
            <person name="Nolan M."/>
            <person name="Tice H."/>
            <person name="Cheng J.F."/>
            <person name="Pitluck S."/>
            <person name="Liolios K."/>
            <person name="Pagani I."/>
            <person name="Ivanova N."/>
            <person name="Mavromatis K."/>
            <person name="Pati A."/>
            <person name="Tapia R."/>
            <person name="Han C."/>
            <person name="Goodwin L."/>
            <person name="Chen A."/>
            <person name="Palaniappan K."/>
            <person name="Land M."/>
            <person name="Hauser L."/>
            <person name="Chang Y.J."/>
            <person name="Jeffries C.D."/>
            <person name="Rohde M."/>
            <person name="Goker M."/>
            <person name="Tindall B.J."/>
            <person name="Detter J.C."/>
            <person name="Woyke T."/>
            <person name="Bristow J."/>
            <person name="Eisen J.A."/>
            <person name="Markowitz V."/>
            <person name="Hugenholtz P."/>
            <person name="Klenk H.P."/>
            <person name="Kyrpides N.C."/>
        </authorList>
    </citation>
    <scope>NUCLEOTIDE SEQUENCE [LARGE SCALE GENOMIC DNA]</scope>
    <source>
        <strain evidence="3">DSM 17132 / JCM 16389 / KACC 11308 / NBRC 106382 / 4M15</strain>
    </source>
</reference>
<dbReference type="OrthoDB" id="1143801at2"/>
<dbReference type="KEGG" id="lby:Lbys_2388"/>
<evidence type="ECO:0000313" key="3">
    <source>
        <dbReference type="Proteomes" id="UP000007435"/>
    </source>
</evidence>
<keyword evidence="1" id="KW-0472">Membrane</keyword>
<reference key="1">
    <citation type="submission" date="2010-11" db="EMBL/GenBank/DDBJ databases">
        <title>The complete genome of Leadbetterella byssophila DSM 17132.</title>
        <authorList>
            <consortium name="US DOE Joint Genome Institute (JGI-PGF)"/>
            <person name="Lucas S."/>
            <person name="Copeland A."/>
            <person name="Lapidus A."/>
            <person name="Glavina del Rio T."/>
            <person name="Dalin E."/>
            <person name="Tice H."/>
            <person name="Bruce D."/>
            <person name="Goodwin L."/>
            <person name="Pitluck S."/>
            <person name="Kyrpides N."/>
            <person name="Mavromatis K."/>
            <person name="Ivanova N."/>
            <person name="Teshima H."/>
            <person name="Brettin T."/>
            <person name="Detter J.C."/>
            <person name="Han C."/>
            <person name="Tapia R."/>
            <person name="Land M."/>
            <person name="Hauser L."/>
            <person name="Markowitz V."/>
            <person name="Cheng J.-F."/>
            <person name="Hugenholtz P."/>
            <person name="Woyke T."/>
            <person name="Wu D."/>
            <person name="Tindall B."/>
            <person name="Pomrenke H.G."/>
            <person name="Brambilla E."/>
            <person name="Klenk H.-P."/>
            <person name="Eisen J.A."/>
        </authorList>
    </citation>
    <scope>NUCLEOTIDE SEQUENCE [LARGE SCALE GENOMIC DNA]</scope>
    <source>
        <strain>DSM 17132</strain>
    </source>
</reference>